<dbReference type="KEGG" id="ssm:Spirs_2947"/>
<dbReference type="HOGENOM" id="CLU_107144_0_1_12"/>
<dbReference type="GO" id="GO:0003700">
    <property type="term" value="F:DNA-binding transcription factor activity"/>
    <property type="evidence" value="ECO:0007669"/>
    <property type="project" value="TreeGrafter"/>
</dbReference>
<dbReference type="PROSITE" id="PS51197">
    <property type="entry name" value="HTH_RRF2_2"/>
    <property type="match status" value="1"/>
</dbReference>
<dbReference type="PANTHER" id="PTHR33221:SF5">
    <property type="entry name" value="HTH-TYPE TRANSCRIPTIONAL REGULATOR ISCR"/>
    <property type="match status" value="1"/>
</dbReference>
<dbReference type="EMBL" id="CP002116">
    <property type="protein sequence ID" value="ADK82050.1"/>
    <property type="molecule type" value="Genomic_DNA"/>
</dbReference>
<reference evidence="2 3" key="1">
    <citation type="journal article" date="2010" name="Stand. Genomic Sci.">
        <title>Complete genome sequence of Spirochaeta smaragdinae type strain (SEBR 4228).</title>
        <authorList>
            <person name="Mavromatis K."/>
            <person name="Yasawong M."/>
            <person name="Chertkov O."/>
            <person name="Lapidus A."/>
            <person name="Lucas S."/>
            <person name="Nolan M."/>
            <person name="Del Rio T.G."/>
            <person name="Tice H."/>
            <person name="Cheng J.F."/>
            <person name="Pitluck S."/>
            <person name="Liolios K."/>
            <person name="Ivanova N."/>
            <person name="Tapia R."/>
            <person name="Han C."/>
            <person name="Bruce D."/>
            <person name="Goodwin L."/>
            <person name="Pati A."/>
            <person name="Chen A."/>
            <person name="Palaniappan K."/>
            <person name="Land M."/>
            <person name="Hauser L."/>
            <person name="Chang Y.J."/>
            <person name="Jeffries C.D."/>
            <person name="Detter J.C."/>
            <person name="Rohde M."/>
            <person name="Brambilla E."/>
            <person name="Spring S."/>
            <person name="Goker M."/>
            <person name="Sikorski J."/>
            <person name="Woyke T."/>
            <person name="Bristow J."/>
            <person name="Eisen J.A."/>
            <person name="Markowitz V."/>
            <person name="Hugenholtz P."/>
            <person name="Klenk H.P."/>
            <person name="Kyrpides N.C."/>
        </authorList>
    </citation>
    <scope>NUCLEOTIDE SEQUENCE [LARGE SCALE GENOMIC DNA]</scope>
    <source>
        <strain evidence="3">DSM 11293 / JCM 15392 / SEBR 4228</strain>
    </source>
</reference>
<proteinExistence type="predicted"/>
<dbReference type="InterPro" id="IPR036388">
    <property type="entry name" value="WH-like_DNA-bd_sf"/>
</dbReference>
<name>E1R3S9_SEDSS</name>
<accession>E1R3S9</accession>
<dbReference type="SUPFAM" id="SSF46785">
    <property type="entry name" value="Winged helix' DNA-binding domain"/>
    <property type="match status" value="1"/>
</dbReference>
<dbReference type="RefSeq" id="WP_013255509.1">
    <property type="nucleotide sequence ID" value="NC_014364.1"/>
</dbReference>
<dbReference type="InterPro" id="IPR036390">
    <property type="entry name" value="WH_DNA-bd_sf"/>
</dbReference>
<dbReference type="OrthoDB" id="9808360at2"/>
<evidence type="ECO:0000313" key="3">
    <source>
        <dbReference type="Proteomes" id="UP000002318"/>
    </source>
</evidence>
<dbReference type="NCBIfam" id="TIGR00738">
    <property type="entry name" value="rrf2_super"/>
    <property type="match status" value="1"/>
</dbReference>
<dbReference type="Gene3D" id="1.10.10.10">
    <property type="entry name" value="Winged helix-like DNA-binding domain superfamily/Winged helix DNA-binding domain"/>
    <property type="match status" value="1"/>
</dbReference>
<dbReference type="PROSITE" id="PS01332">
    <property type="entry name" value="HTH_RRF2_1"/>
    <property type="match status" value="1"/>
</dbReference>
<dbReference type="STRING" id="573413.Spirs_2947"/>
<keyword evidence="3" id="KW-1185">Reference proteome</keyword>
<dbReference type="InterPro" id="IPR000944">
    <property type="entry name" value="Tscrpt_reg_Rrf2"/>
</dbReference>
<gene>
    <name evidence="2" type="ordered locus">Spirs_2947</name>
</gene>
<protein>
    <submittedName>
        <fullName evidence="2">Transcriptional regulator, BadM/Rrf2 family</fullName>
    </submittedName>
</protein>
<evidence type="ECO:0000313" key="2">
    <source>
        <dbReference type="EMBL" id="ADK82050.1"/>
    </source>
</evidence>
<dbReference type="Proteomes" id="UP000002318">
    <property type="component" value="Chromosome"/>
</dbReference>
<dbReference type="InterPro" id="IPR030489">
    <property type="entry name" value="TR_Rrf2-type_CS"/>
</dbReference>
<dbReference type="GO" id="GO:0005829">
    <property type="term" value="C:cytosol"/>
    <property type="evidence" value="ECO:0007669"/>
    <property type="project" value="TreeGrafter"/>
</dbReference>
<evidence type="ECO:0000256" key="1">
    <source>
        <dbReference type="ARBA" id="ARBA00023125"/>
    </source>
</evidence>
<dbReference type="AlphaFoldDB" id="E1R3S9"/>
<dbReference type="eggNOG" id="COG1959">
    <property type="taxonomic scope" value="Bacteria"/>
</dbReference>
<keyword evidence="1" id="KW-0238">DNA-binding</keyword>
<dbReference type="Pfam" id="PF02082">
    <property type="entry name" value="Rrf2"/>
    <property type="match status" value="1"/>
</dbReference>
<dbReference type="GO" id="GO:0003677">
    <property type="term" value="F:DNA binding"/>
    <property type="evidence" value="ECO:0007669"/>
    <property type="project" value="UniProtKB-KW"/>
</dbReference>
<organism evidence="2 3">
    <name type="scientific">Sediminispirochaeta smaragdinae (strain DSM 11293 / JCM 15392 / SEBR 4228)</name>
    <name type="common">Spirochaeta smaragdinae</name>
    <dbReference type="NCBI Taxonomy" id="573413"/>
    <lineage>
        <taxon>Bacteria</taxon>
        <taxon>Pseudomonadati</taxon>
        <taxon>Spirochaetota</taxon>
        <taxon>Spirochaetia</taxon>
        <taxon>Spirochaetales</taxon>
        <taxon>Spirochaetaceae</taxon>
        <taxon>Sediminispirochaeta</taxon>
    </lineage>
</organism>
<dbReference type="PANTHER" id="PTHR33221">
    <property type="entry name" value="WINGED HELIX-TURN-HELIX TRANSCRIPTIONAL REGULATOR, RRF2 FAMILY"/>
    <property type="match status" value="1"/>
</dbReference>
<sequence length="145" mass="16547">MKFSTRTRYGLRFLIYLGSEGGDRYVQLGEISEAEKVSQKYLEQIVRLLKPSGILDSARGVTGGYKIAVDPDKVRLDRLFELLEGDLAPINCLREDEHCERASRCPTLPLWMELDDLVKNFLKERSLGDLIRNTKANTCSMMMTN</sequence>